<feature type="compositionally biased region" description="Polar residues" evidence="8">
    <location>
        <begin position="453"/>
        <end position="468"/>
    </location>
</feature>
<dbReference type="GO" id="GO:0000981">
    <property type="term" value="F:DNA-binding transcription factor activity, RNA polymerase II-specific"/>
    <property type="evidence" value="ECO:0007669"/>
    <property type="project" value="TreeGrafter"/>
</dbReference>
<name>A0A1Q2YF20_9ASCO</name>
<evidence type="ECO:0000313" key="10">
    <source>
        <dbReference type="EMBL" id="GAV27993.1"/>
    </source>
</evidence>
<protein>
    <recommendedName>
        <fullName evidence="9">C2H2-type domain-containing protein</fullName>
    </recommendedName>
</protein>
<comment type="caution">
    <text evidence="10">The sequence shown here is derived from an EMBL/GenBank/DDBJ whole genome shotgun (WGS) entry which is preliminary data.</text>
</comment>
<keyword evidence="3" id="KW-0677">Repeat</keyword>
<dbReference type="SUPFAM" id="SSF57667">
    <property type="entry name" value="beta-beta-alpha zinc fingers"/>
    <property type="match status" value="1"/>
</dbReference>
<evidence type="ECO:0000256" key="5">
    <source>
        <dbReference type="ARBA" id="ARBA00022833"/>
    </source>
</evidence>
<evidence type="ECO:0000256" key="6">
    <source>
        <dbReference type="ARBA" id="ARBA00023242"/>
    </source>
</evidence>
<dbReference type="InterPro" id="IPR013087">
    <property type="entry name" value="Znf_C2H2_type"/>
</dbReference>
<keyword evidence="6" id="KW-0539">Nucleus</keyword>
<evidence type="ECO:0000256" key="8">
    <source>
        <dbReference type="SAM" id="MobiDB-lite"/>
    </source>
</evidence>
<comment type="subcellular location">
    <subcellularLocation>
        <location evidence="1">Nucleus</location>
    </subcellularLocation>
</comment>
<dbReference type="OrthoDB" id="3437960at2759"/>
<feature type="region of interest" description="Disordered" evidence="8">
    <location>
        <begin position="450"/>
        <end position="546"/>
    </location>
</feature>
<keyword evidence="5" id="KW-0862">Zinc</keyword>
<dbReference type="PROSITE" id="PS50157">
    <property type="entry name" value="ZINC_FINGER_C2H2_2"/>
    <property type="match status" value="2"/>
</dbReference>
<keyword evidence="4 7" id="KW-0863">Zinc-finger</keyword>
<dbReference type="GO" id="GO:0005634">
    <property type="term" value="C:nucleus"/>
    <property type="evidence" value="ECO:0007669"/>
    <property type="project" value="UniProtKB-SubCell"/>
</dbReference>
<feature type="compositionally biased region" description="Low complexity" evidence="8">
    <location>
        <begin position="508"/>
        <end position="517"/>
    </location>
</feature>
<evidence type="ECO:0000256" key="3">
    <source>
        <dbReference type="ARBA" id="ARBA00022737"/>
    </source>
</evidence>
<dbReference type="Pfam" id="PF00096">
    <property type="entry name" value="zf-C2H2"/>
    <property type="match status" value="1"/>
</dbReference>
<dbReference type="GO" id="GO:0008270">
    <property type="term" value="F:zinc ion binding"/>
    <property type="evidence" value="ECO:0007669"/>
    <property type="project" value="UniProtKB-KW"/>
</dbReference>
<reference evidence="10 11" key="1">
    <citation type="submission" date="2016-08" db="EMBL/GenBank/DDBJ databases">
        <title>Whole genome shotgun sequence of Pichia membranifaciens KS47-1.</title>
        <authorList>
            <person name="Konishi M."/>
            <person name="Ishida M."/>
            <person name="Arakawa T."/>
            <person name="Kato Y."/>
            <person name="Horiuchi J."/>
        </authorList>
    </citation>
    <scope>NUCLEOTIDE SEQUENCE [LARGE SCALE GENOMIC DNA]</scope>
    <source>
        <strain evidence="10 11">KS47-1</strain>
    </source>
</reference>
<feature type="domain" description="C2H2-type" evidence="9">
    <location>
        <begin position="611"/>
        <end position="638"/>
    </location>
</feature>
<accession>A0A1Q2YF20</accession>
<evidence type="ECO:0000256" key="7">
    <source>
        <dbReference type="PROSITE-ProRule" id="PRU00042"/>
    </source>
</evidence>
<dbReference type="PANTHER" id="PTHR24388">
    <property type="entry name" value="ZINC FINGER PROTEIN"/>
    <property type="match status" value="1"/>
</dbReference>
<dbReference type="Proteomes" id="UP000186136">
    <property type="component" value="Unassembled WGS sequence"/>
</dbReference>
<feature type="compositionally biased region" description="Basic residues" evidence="8">
    <location>
        <begin position="518"/>
        <end position="534"/>
    </location>
</feature>
<dbReference type="InterPro" id="IPR036236">
    <property type="entry name" value="Znf_C2H2_sf"/>
</dbReference>
<organism evidence="10 11">
    <name type="scientific">Pichia membranifaciens</name>
    <dbReference type="NCBI Taxonomy" id="4926"/>
    <lineage>
        <taxon>Eukaryota</taxon>
        <taxon>Fungi</taxon>
        <taxon>Dikarya</taxon>
        <taxon>Ascomycota</taxon>
        <taxon>Saccharomycotina</taxon>
        <taxon>Pichiomycetes</taxon>
        <taxon>Pichiales</taxon>
        <taxon>Pichiaceae</taxon>
        <taxon>Pichia</taxon>
    </lineage>
</organism>
<evidence type="ECO:0000259" key="9">
    <source>
        <dbReference type="PROSITE" id="PS50157"/>
    </source>
</evidence>
<dbReference type="PROSITE" id="PS00028">
    <property type="entry name" value="ZINC_FINGER_C2H2_1"/>
    <property type="match status" value="2"/>
</dbReference>
<dbReference type="InterPro" id="IPR050527">
    <property type="entry name" value="Snail/Krueppel_Znf"/>
</dbReference>
<evidence type="ECO:0000313" key="11">
    <source>
        <dbReference type="Proteomes" id="UP000186136"/>
    </source>
</evidence>
<dbReference type="PANTHER" id="PTHR24388:SF54">
    <property type="entry name" value="PROTEIN ESCARGOT"/>
    <property type="match status" value="1"/>
</dbReference>
<keyword evidence="11" id="KW-1185">Reference proteome</keyword>
<proteinExistence type="predicted"/>
<evidence type="ECO:0000256" key="4">
    <source>
        <dbReference type="ARBA" id="ARBA00022771"/>
    </source>
</evidence>
<sequence>MENGSGNCSCVADKGDSCKRSSEGSESIATCHHGGSRNSGVLKWWGTTDDANSIHSNHDDGCAEKPAGGIASVVLSHNNAKYTVDVDSEGVGSGVDDGDFNSLFKVPRSQLLHDTPSNSFEKFKNTLENYEYNGIIDDPLTTPKLYLPHKSPADYSSYCYSNDYYEVSLVSNTEASLMEEHESPLQKPLSLRREMTTTSMGMYDDEEDDENGQGKRLCCTKSESIFSRNTSFDSSVSSQYFAPSESTYSSIASPSSIDSDMVESLYDLPTYTYELNPIFKSGHQKQLQSHPQLFNEVETSQNKLLSTSFSLSPTPINVIQDDEDYLFGLKPEVPSLLSLTNSNRIQSYVCTLENTIDDENNLNENIFTPKPLSFTHVHINENIATNLKLKTSVKTEKEEERFWAEAVKENKRKVEDVKAGKSPSCFSSTVYGTKDDSFLIAKEPKSIPRRCNHSGSDCQGGSSISEANNKVPVEDSKKPGKLAFFDENKRFLDDNGKGNGSGKEKKSNVVASGSKVGKGSKRGRKTRGRRPWTRRKNDAELGVAIRGSGTNEITQCKENSGTAANADGETCEAKAQQNAVSVGGGVATVTAVTTTSRPGRRSKKRKQPTVFICKHCGKDFPRKSNHDSHIRLHLTVKPHVCQFCSKAFVRRSDMNRHERSLHLKTTFKCFGKCNRQKWGCGHLYSRKDGLRKHWKSAQGQECLREFMVLNNLTEQYHEVKDLEKIIELTHLF</sequence>
<gene>
    <name evidence="10" type="ORF">PMKS-001461</name>
</gene>
<dbReference type="SMART" id="SM00355">
    <property type="entry name" value="ZnF_C2H2"/>
    <property type="match status" value="2"/>
</dbReference>
<feature type="domain" description="C2H2-type" evidence="9">
    <location>
        <begin position="639"/>
        <end position="662"/>
    </location>
</feature>
<keyword evidence="2" id="KW-0479">Metal-binding</keyword>
<dbReference type="GO" id="GO:0000978">
    <property type="term" value="F:RNA polymerase II cis-regulatory region sequence-specific DNA binding"/>
    <property type="evidence" value="ECO:0007669"/>
    <property type="project" value="TreeGrafter"/>
</dbReference>
<feature type="compositionally biased region" description="Basic and acidic residues" evidence="8">
    <location>
        <begin position="472"/>
        <end position="507"/>
    </location>
</feature>
<dbReference type="Gene3D" id="3.30.160.60">
    <property type="entry name" value="Classic Zinc Finger"/>
    <property type="match status" value="2"/>
</dbReference>
<dbReference type="AlphaFoldDB" id="A0A1Q2YF20"/>
<evidence type="ECO:0000256" key="2">
    <source>
        <dbReference type="ARBA" id="ARBA00022723"/>
    </source>
</evidence>
<dbReference type="EMBL" id="BDGI01000052">
    <property type="protein sequence ID" value="GAV27993.1"/>
    <property type="molecule type" value="Genomic_DNA"/>
</dbReference>
<evidence type="ECO:0000256" key="1">
    <source>
        <dbReference type="ARBA" id="ARBA00004123"/>
    </source>
</evidence>